<comment type="similarity">
    <text evidence="3 10">Belongs to the ferrochelatase family.</text>
</comment>
<evidence type="ECO:0000256" key="9">
    <source>
        <dbReference type="PROSITE-ProRule" id="PRU00108"/>
    </source>
</evidence>
<keyword evidence="4 10" id="KW-0408">Iron</keyword>
<dbReference type="InterPro" id="IPR009057">
    <property type="entry name" value="Homeodomain-like_sf"/>
</dbReference>
<evidence type="ECO:0000256" key="11">
    <source>
        <dbReference type="RuleBase" id="RU000682"/>
    </source>
</evidence>
<dbReference type="InterPro" id="IPR001015">
    <property type="entry name" value="Ferrochelatase"/>
</dbReference>
<evidence type="ECO:0000256" key="8">
    <source>
        <dbReference type="ARBA" id="ARBA00049915"/>
    </source>
</evidence>
<proteinExistence type="inferred from homology"/>
<protein>
    <recommendedName>
        <fullName evidence="10">Ferrochelatase</fullName>
        <ecNumber evidence="10">4.98.1.1</ecNumber>
    </recommendedName>
</protein>
<evidence type="ECO:0000256" key="4">
    <source>
        <dbReference type="ARBA" id="ARBA00023004"/>
    </source>
</evidence>
<evidence type="ECO:0000256" key="3">
    <source>
        <dbReference type="ARBA" id="ARBA00007718"/>
    </source>
</evidence>
<evidence type="ECO:0000313" key="13">
    <source>
        <dbReference type="Proteomes" id="UP000035681"/>
    </source>
</evidence>
<comment type="pathway">
    <text evidence="2 10">Porphyrin-containing compound metabolism; protoheme biosynthesis; protoheme from protoporphyrin-IX: step 1/1.</text>
</comment>
<keyword evidence="9 11" id="KW-0238">DNA-binding</keyword>
<keyword evidence="9 11" id="KW-0371">Homeobox</keyword>
<dbReference type="PROSITE" id="PS00534">
    <property type="entry name" value="FERROCHELATASE"/>
    <property type="match status" value="1"/>
</dbReference>
<dbReference type="Pfam" id="PF00762">
    <property type="entry name" value="Ferrochelatase"/>
    <property type="match status" value="1"/>
</dbReference>
<dbReference type="CDD" id="cd03411">
    <property type="entry name" value="Ferrochelatase_N"/>
    <property type="match status" value="1"/>
</dbReference>
<organism evidence="13 14">
    <name type="scientific">Strongyloides stercoralis</name>
    <name type="common">Threadworm</name>
    <dbReference type="NCBI Taxonomy" id="6248"/>
    <lineage>
        <taxon>Eukaryota</taxon>
        <taxon>Metazoa</taxon>
        <taxon>Ecdysozoa</taxon>
        <taxon>Nematoda</taxon>
        <taxon>Chromadorea</taxon>
        <taxon>Rhabditida</taxon>
        <taxon>Tylenchina</taxon>
        <taxon>Panagrolaimomorpha</taxon>
        <taxon>Strongyloidoidea</taxon>
        <taxon>Strongyloididae</taxon>
        <taxon>Strongyloides</taxon>
    </lineage>
</organism>
<dbReference type="InterPro" id="IPR033659">
    <property type="entry name" value="Ferrochelatase_N"/>
</dbReference>
<dbReference type="EC" id="4.98.1.1" evidence="10"/>
<dbReference type="Gene3D" id="3.40.50.1400">
    <property type="match status" value="2"/>
</dbReference>
<evidence type="ECO:0000313" key="14">
    <source>
        <dbReference type="WBParaSite" id="TCONS_00012167.p1"/>
    </source>
</evidence>
<dbReference type="GO" id="GO:0006783">
    <property type="term" value="P:heme biosynthetic process"/>
    <property type="evidence" value="ECO:0007669"/>
    <property type="project" value="UniProtKB-UniRule"/>
</dbReference>
<comment type="catalytic activity">
    <reaction evidence="8">
        <text>heme b + 2 H(+) = protoporphyrin IX + Fe(2+)</text>
        <dbReference type="Rhea" id="RHEA:22584"/>
        <dbReference type="ChEBI" id="CHEBI:15378"/>
        <dbReference type="ChEBI" id="CHEBI:29033"/>
        <dbReference type="ChEBI" id="CHEBI:57306"/>
        <dbReference type="ChEBI" id="CHEBI:60344"/>
        <dbReference type="EC" id="4.98.1.1"/>
    </reaction>
    <physiologicalReaction direction="right-to-left" evidence="8">
        <dbReference type="Rhea" id="RHEA:22586"/>
    </physiologicalReaction>
</comment>
<comment type="function">
    <text evidence="10">Catalyzes the ferrous insertion into protoporphyrin IX.</text>
</comment>
<evidence type="ECO:0000256" key="6">
    <source>
        <dbReference type="ARBA" id="ARBA00023239"/>
    </source>
</evidence>
<keyword evidence="9 11" id="KW-0539">Nucleus</keyword>
<dbReference type="AlphaFoldDB" id="A0AAF5DID9"/>
<dbReference type="GO" id="GO:0004325">
    <property type="term" value="F:ferrochelatase activity"/>
    <property type="evidence" value="ECO:0007669"/>
    <property type="project" value="UniProtKB-UniRule"/>
</dbReference>
<dbReference type="InterPro" id="IPR033644">
    <property type="entry name" value="Ferrochelatase_C"/>
</dbReference>
<dbReference type="Pfam" id="PF00046">
    <property type="entry name" value="Homeodomain"/>
    <property type="match status" value="1"/>
</dbReference>
<dbReference type="InterPro" id="IPR001356">
    <property type="entry name" value="HD"/>
</dbReference>
<dbReference type="Gene3D" id="1.10.10.60">
    <property type="entry name" value="Homeodomain-like"/>
    <property type="match status" value="1"/>
</dbReference>
<evidence type="ECO:0000259" key="12">
    <source>
        <dbReference type="PROSITE" id="PS50071"/>
    </source>
</evidence>
<dbReference type="HAMAP" id="MF_00323">
    <property type="entry name" value="Ferrochelatase"/>
    <property type="match status" value="1"/>
</dbReference>
<dbReference type="PANTHER" id="PTHR11108:SF1">
    <property type="entry name" value="FERROCHELATASE, MITOCHONDRIAL"/>
    <property type="match status" value="1"/>
</dbReference>
<keyword evidence="10" id="KW-0472">Membrane</keyword>
<keyword evidence="7 10" id="KW-0627">Porphyrin biosynthesis</keyword>
<dbReference type="SUPFAM" id="SSF46689">
    <property type="entry name" value="Homeodomain-like"/>
    <property type="match status" value="1"/>
</dbReference>
<dbReference type="InterPro" id="IPR019772">
    <property type="entry name" value="Ferrochelatase_AS"/>
</dbReference>
<dbReference type="WBParaSite" id="TCONS_00012167.p1">
    <property type="protein sequence ID" value="TCONS_00012167.p1"/>
    <property type="gene ID" value="XLOC_007592"/>
</dbReference>
<dbReference type="Proteomes" id="UP000035681">
    <property type="component" value="Unplaced"/>
</dbReference>
<feature type="DNA-binding region" description="Homeobox" evidence="9">
    <location>
        <begin position="69"/>
        <end position="128"/>
    </location>
</feature>
<reference evidence="14" key="1">
    <citation type="submission" date="2024-02" db="UniProtKB">
        <authorList>
            <consortium name="WormBaseParasite"/>
        </authorList>
    </citation>
    <scope>IDENTIFICATION</scope>
</reference>
<sequence length="492" mass="57695">DTFYKAPFGLNMEPCPVSWEIKKERFFDKVKARIRLLEKERNINIAEDVKMKIFEKLNIYCNYEISRPKKSLYTYFSKEELKILEEFYRNNKNPSSEDIEEIAFLTKNTKERVRKWISRKRHIINNNFENPTYLLYLKSLVSNHVKFPINISHNKSKTGILIINTGTPKSYGYWDLRRYLKEFLSDQRVIEVSKFIWYPILYLFVLPIRPFKKSKCYKSIWNVEKDESPLLTISRSQRDKIFDKLSSEITTSFAVDWAFRYGPHNIEERINALISEGCNRFIILPLFPQYGQATVGGACDEVYRIMLKLRYQPPLRIIPPYYGSPKYIQAIGDTVLVKLTKSNTPLEVLLFSYHGIPLKYSQKGDPYGHHCHETTKLVTEYVQNIIDNEPSKYNPIPYIMTTYSSRFGPKEWLKPYTDDVVKNLGEKGCKSLGIISPSFHTDCLETWEELRDDLGSLFTKLSNGGNFVFIDSLNDTENSIDLMCQLVNDNIF</sequence>
<dbReference type="SUPFAM" id="SSF53800">
    <property type="entry name" value="Chelatase"/>
    <property type="match status" value="1"/>
</dbReference>
<keyword evidence="6 10" id="KW-0456">Lyase</keyword>
<comment type="subcellular location">
    <subcellularLocation>
        <location evidence="10">Mitochondrion inner membrane</location>
    </subcellularLocation>
    <subcellularLocation>
        <location evidence="1 9 11">Nucleus</location>
    </subcellularLocation>
</comment>
<keyword evidence="13" id="KW-1185">Reference proteome</keyword>
<evidence type="ECO:0000256" key="10">
    <source>
        <dbReference type="RuleBase" id="RU000607"/>
    </source>
</evidence>
<dbReference type="PROSITE" id="PS50071">
    <property type="entry name" value="HOMEOBOX_2"/>
    <property type="match status" value="1"/>
</dbReference>
<dbReference type="PANTHER" id="PTHR11108">
    <property type="entry name" value="FERROCHELATASE"/>
    <property type="match status" value="1"/>
</dbReference>
<accession>A0AAF5DID9</accession>
<keyword evidence="10" id="KW-0999">Mitochondrion inner membrane</keyword>
<evidence type="ECO:0000256" key="1">
    <source>
        <dbReference type="ARBA" id="ARBA00004123"/>
    </source>
</evidence>
<dbReference type="GO" id="GO:0005743">
    <property type="term" value="C:mitochondrial inner membrane"/>
    <property type="evidence" value="ECO:0007669"/>
    <property type="project" value="UniProtKB-SubCell"/>
</dbReference>
<dbReference type="GO" id="GO:0003677">
    <property type="term" value="F:DNA binding"/>
    <property type="evidence" value="ECO:0007669"/>
    <property type="project" value="UniProtKB-UniRule"/>
</dbReference>
<dbReference type="CDD" id="cd00086">
    <property type="entry name" value="homeodomain"/>
    <property type="match status" value="1"/>
</dbReference>
<evidence type="ECO:0000256" key="7">
    <source>
        <dbReference type="ARBA" id="ARBA00023244"/>
    </source>
</evidence>
<name>A0AAF5DID9_STRER</name>
<evidence type="ECO:0000256" key="2">
    <source>
        <dbReference type="ARBA" id="ARBA00004943"/>
    </source>
</evidence>
<keyword evidence="5 10" id="KW-0350">Heme biosynthesis</keyword>
<keyword evidence="10" id="KW-0496">Mitochondrion</keyword>
<feature type="domain" description="Homeobox" evidence="12">
    <location>
        <begin position="67"/>
        <end position="127"/>
    </location>
</feature>
<dbReference type="CDD" id="cd00419">
    <property type="entry name" value="Ferrochelatase_C"/>
    <property type="match status" value="1"/>
</dbReference>
<dbReference type="SMART" id="SM00389">
    <property type="entry name" value="HOX"/>
    <property type="match status" value="1"/>
</dbReference>
<dbReference type="NCBIfam" id="TIGR00109">
    <property type="entry name" value="hemH"/>
    <property type="match status" value="1"/>
</dbReference>
<dbReference type="GO" id="GO:0005634">
    <property type="term" value="C:nucleus"/>
    <property type="evidence" value="ECO:0007669"/>
    <property type="project" value="UniProtKB-SubCell"/>
</dbReference>
<evidence type="ECO:0000256" key="5">
    <source>
        <dbReference type="ARBA" id="ARBA00023133"/>
    </source>
</evidence>